<dbReference type="Proteomes" id="UP001595904">
    <property type="component" value="Unassembled WGS sequence"/>
</dbReference>
<accession>A0ABV8T368</accession>
<gene>
    <name evidence="2" type="ORF">ACFPN2_35315</name>
</gene>
<proteinExistence type="predicted"/>
<reference evidence="3" key="1">
    <citation type="journal article" date="2019" name="Int. J. Syst. Evol. Microbiol.">
        <title>The Global Catalogue of Microorganisms (GCM) 10K type strain sequencing project: providing services to taxonomists for standard genome sequencing and annotation.</title>
        <authorList>
            <consortium name="The Broad Institute Genomics Platform"/>
            <consortium name="The Broad Institute Genome Sequencing Center for Infectious Disease"/>
            <person name="Wu L."/>
            <person name="Ma J."/>
        </authorList>
    </citation>
    <scope>NUCLEOTIDE SEQUENCE [LARGE SCALE GENOMIC DNA]</scope>
    <source>
        <strain evidence="3">CGMCC 1.10759</strain>
    </source>
</reference>
<keyword evidence="3" id="KW-1185">Reference proteome</keyword>
<evidence type="ECO:0000313" key="2">
    <source>
        <dbReference type="EMBL" id="MFC4314389.1"/>
    </source>
</evidence>
<evidence type="ECO:0000256" key="1">
    <source>
        <dbReference type="SAM" id="SignalP"/>
    </source>
</evidence>
<keyword evidence="1" id="KW-0732">Signal</keyword>
<dbReference type="InterPro" id="IPR001563">
    <property type="entry name" value="Peptidase_S10"/>
</dbReference>
<comment type="caution">
    <text evidence="2">The sequence shown here is derived from an EMBL/GenBank/DDBJ whole genome shotgun (WGS) entry which is preliminary data.</text>
</comment>
<organism evidence="2 3">
    <name type="scientific">Steroidobacter flavus</name>
    <dbReference type="NCBI Taxonomy" id="1842136"/>
    <lineage>
        <taxon>Bacteria</taxon>
        <taxon>Pseudomonadati</taxon>
        <taxon>Pseudomonadota</taxon>
        <taxon>Gammaproteobacteria</taxon>
        <taxon>Steroidobacterales</taxon>
        <taxon>Steroidobacteraceae</taxon>
        <taxon>Steroidobacter</taxon>
    </lineage>
</organism>
<dbReference type="RefSeq" id="WP_380605527.1">
    <property type="nucleotide sequence ID" value="NZ_JBHSDU010000015.1"/>
</dbReference>
<dbReference type="InterPro" id="IPR029058">
    <property type="entry name" value="AB_hydrolase_fold"/>
</dbReference>
<evidence type="ECO:0000313" key="3">
    <source>
        <dbReference type="Proteomes" id="UP001595904"/>
    </source>
</evidence>
<feature type="chain" id="PRO_5045928668" evidence="1">
    <location>
        <begin position="25"/>
        <end position="513"/>
    </location>
</feature>
<dbReference type="EMBL" id="JBHSDU010000015">
    <property type="protein sequence ID" value="MFC4314389.1"/>
    <property type="molecule type" value="Genomic_DNA"/>
</dbReference>
<sequence length="513" mass="56162">MQRLKKLGLLSVLLIGAAVTPAHAEDKGPASDDTVRAPVAEVRTTTSHKVTIAGRAYPYDATAGTLTIRDDDGKPTGSMFYVAYVVKQEKGAAKRPITFLFNGGPGSASLWLNVGGLGPMYAVTDAPRATGPAPYTFIPSPNSILDKTDLVFLDAIGTGYSRPLGTAKGPDFWGVDADVDSFARAITRYISVNQRWGSPKFLFGESYGTTRASALVYKLQNQGMQFNGVVLLSSILNFAVSMPGIDQDYINNVPSFAATALFHGKLDQKPADLMAFLREVRDFAQGPYATALARGDRLSSAEEDSIAQQMSRYVGLSTEYLKRTRLRVGMEAFRGELLRDRAQITGRFDSRFIAPAAYVETSGAFDPATNDPATAGVTSAYLSSWRDHLTGDLGYVTDLTYRPLYNMVIEPNWNWRHKAPGFDSPLHTANVALDLGAAIRSNPQLKVFSMNGIYDLATPFFGAEFDLSHMLLTPDLQKNVQYSYYESGHMTYADQKALARMKQDLSRFYDEAL</sequence>
<dbReference type="Gene3D" id="3.40.50.1820">
    <property type="entry name" value="alpha/beta hydrolase"/>
    <property type="match status" value="1"/>
</dbReference>
<name>A0ABV8T368_9GAMM</name>
<protein>
    <submittedName>
        <fullName evidence="2">S10 family peptidase</fullName>
    </submittedName>
</protein>
<feature type="signal peptide" evidence="1">
    <location>
        <begin position="1"/>
        <end position="24"/>
    </location>
</feature>
<dbReference type="Pfam" id="PF00450">
    <property type="entry name" value="Peptidase_S10"/>
    <property type="match status" value="1"/>
</dbReference>
<dbReference type="SUPFAM" id="SSF53474">
    <property type="entry name" value="alpha/beta-Hydrolases"/>
    <property type="match status" value="1"/>
</dbReference>